<protein>
    <recommendedName>
        <fullName evidence="2">GWxTD domain-containing protein</fullName>
    </recommendedName>
</protein>
<dbReference type="AlphaFoldDB" id="A0A381QHK5"/>
<evidence type="ECO:0000313" key="1">
    <source>
        <dbReference type="EMBL" id="SUZ78430.1"/>
    </source>
</evidence>
<dbReference type="EMBL" id="UINC01001353">
    <property type="protein sequence ID" value="SUZ78430.1"/>
    <property type="molecule type" value="Genomic_DNA"/>
</dbReference>
<accession>A0A381QHK5</accession>
<proteinExistence type="predicted"/>
<gene>
    <name evidence="1" type="ORF">METZ01_LOCUS31284</name>
</gene>
<reference evidence="1" key="1">
    <citation type="submission" date="2018-05" db="EMBL/GenBank/DDBJ databases">
        <authorList>
            <person name="Lanie J.A."/>
            <person name="Ng W.-L."/>
            <person name="Kazmierczak K.M."/>
            <person name="Andrzejewski T.M."/>
            <person name="Davidsen T.M."/>
            <person name="Wayne K.J."/>
            <person name="Tettelin H."/>
            <person name="Glass J.I."/>
            <person name="Rusch D."/>
            <person name="Podicherti R."/>
            <person name="Tsui H.-C.T."/>
            <person name="Winkler M.E."/>
        </authorList>
    </citation>
    <scope>NUCLEOTIDE SEQUENCE</scope>
</reference>
<sequence>MVRIHPGQLCWFSVRLRTLMAVAYACGTPLGLWAAPASSTLPAPRGSAVLQAQAEEWSADSTRIRSQAEDAQGRFERIRGQLLPYAWEEGRRPCEERIGRLCLWYGGEDDWEPVPDPPDLVEARDELLTTLAGAADRIPADEWIVGQRIRYLGEAGRWEDAVRLARTCGAVVSSWCSVLEGFALHGMGRYEAALGSFRRGLETMDPEEARKWWDPTVLLDGKGSDILEDAAEAADEREWEAARARVWALADPLYLVAGNDRESEHYARWTYSKMSDDARNAWAMRWGDDLEEVAVRYGWDRGWERIRSTFGAVGGLPNVIGHQLPGGKEFMPPGQVLESPSSTASGVWVPEEKRPRSTHVPAYAPTLLPGVVQVALFQRGDSMVVAAATELPTNPDTVPKGPLPAGSSFPWPQPALLDGPEQIGLFLVDEAGRIKRTSSSLSEGIVHIAVPTGKYLLSVEAWAPEKGLGGRIRQGITTEALPDDVATLSDLILLHSPYVGDTLPQTLASALSSMRSSTRLEATRQLALGWEVFGLGWRQEDVAFELSFRKEGGSFFGRIGRWLGFGGGQEAPLQLEWSERAPSEIGPWFRSVEVTIPEVDPGKYVFRLEVTARGREGLVRTRMVEIVP</sequence>
<evidence type="ECO:0008006" key="2">
    <source>
        <dbReference type="Google" id="ProtNLM"/>
    </source>
</evidence>
<organism evidence="1">
    <name type="scientific">marine metagenome</name>
    <dbReference type="NCBI Taxonomy" id="408172"/>
    <lineage>
        <taxon>unclassified sequences</taxon>
        <taxon>metagenomes</taxon>
        <taxon>ecological metagenomes</taxon>
    </lineage>
</organism>
<name>A0A381QHK5_9ZZZZ</name>